<accession>A0ABR4CW48</accession>
<proteinExistence type="predicted"/>
<dbReference type="EMBL" id="JAZHXI010000003">
    <property type="protein sequence ID" value="KAL2073583.1"/>
    <property type="molecule type" value="Genomic_DNA"/>
</dbReference>
<sequence length="260" mass="28095">MAPLTPHWAQPSHPEIQEVVLPSNPEDFTTKSLSKIDLAPYAVFAKFDFPPCTKAEKATYATVQMGKNEHLNLNSDLVYINHSCEPSLLFDLSPGTLSILAAPRRDKDGEHGLSVGDELTFFYPSTEWDMAQGFDCFCGKKDCRGYISGAKNMKPEQLKGMWLNIYIKDLLVERDGTKSQSGQGTYLSNDPSSTSSSNSNGSTSSSPTTSNGSSSTNLNGLNPAAKANGQVQQIGLDGEKRRGVTSRELSGEMGGDTEKA</sequence>
<organism evidence="5 6">
    <name type="scientific">Oculimacula yallundae</name>
    <dbReference type="NCBI Taxonomy" id="86028"/>
    <lineage>
        <taxon>Eukaryota</taxon>
        <taxon>Fungi</taxon>
        <taxon>Dikarya</taxon>
        <taxon>Ascomycota</taxon>
        <taxon>Pezizomycotina</taxon>
        <taxon>Leotiomycetes</taxon>
        <taxon>Helotiales</taxon>
        <taxon>Ploettnerulaceae</taxon>
        <taxon>Oculimacula</taxon>
    </lineage>
</organism>
<feature type="compositionally biased region" description="Low complexity" evidence="3">
    <location>
        <begin position="187"/>
        <end position="223"/>
    </location>
</feature>
<dbReference type="PROSITE" id="PS50868">
    <property type="entry name" value="POST_SET"/>
    <property type="match status" value="1"/>
</dbReference>
<feature type="domain" description="Post-SET" evidence="4">
    <location>
        <begin position="132"/>
        <end position="148"/>
    </location>
</feature>
<name>A0ABR4CW48_9HELO</name>
<dbReference type="PANTHER" id="PTHR12350:SF19">
    <property type="entry name" value="SET DOMAIN-CONTAINING PROTEIN"/>
    <property type="match status" value="1"/>
</dbReference>
<evidence type="ECO:0000256" key="2">
    <source>
        <dbReference type="ARBA" id="ARBA00022679"/>
    </source>
</evidence>
<keyword evidence="6" id="KW-1185">Reference proteome</keyword>
<dbReference type="Gene3D" id="2.170.270.10">
    <property type="entry name" value="SET domain"/>
    <property type="match status" value="1"/>
</dbReference>
<keyword evidence="1" id="KW-0489">Methyltransferase</keyword>
<keyword evidence="2" id="KW-0808">Transferase</keyword>
<evidence type="ECO:0000259" key="4">
    <source>
        <dbReference type="PROSITE" id="PS50868"/>
    </source>
</evidence>
<dbReference type="PANTHER" id="PTHR12350">
    <property type="entry name" value="HISTONE-LYSINE N-METHYLTRANSFERASE-RELATED"/>
    <property type="match status" value="1"/>
</dbReference>
<dbReference type="InterPro" id="IPR046341">
    <property type="entry name" value="SET_dom_sf"/>
</dbReference>
<dbReference type="Proteomes" id="UP001595075">
    <property type="component" value="Unassembled WGS sequence"/>
</dbReference>
<evidence type="ECO:0000313" key="6">
    <source>
        <dbReference type="Proteomes" id="UP001595075"/>
    </source>
</evidence>
<evidence type="ECO:0000313" key="5">
    <source>
        <dbReference type="EMBL" id="KAL2073583.1"/>
    </source>
</evidence>
<dbReference type="InterPro" id="IPR053201">
    <property type="entry name" value="Flavunoidine_N-MTase"/>
</dbReference>
<dbReference type="SUPFAM" id="SSF82199">
    <property type="entry name" value="SET domain"/>
    <property type="match status" value="1"/>
</dbReference>
<reference evidence="5 6" key="1">
    <citation type="journal article" date="2024" name="Commun. Biol.">
        <title>Comparative genomic analysis of thermophilic fungi reveals convergent evolutionary adaptations and gene losses.</title>
        <authorList>
            <person name="Steindorff A.S."/>
            <person name="Aguilar-Pontes M.V."/>
            <person name="Robinson A.J."/>
            <person name="Andreopoulos B."/>
            <person name="LaButti K."/>
            <person name="Kuo A."/>
            <person name="Mondo S."/>
            <person name="Riley R."/>
            <person name="Otillar R."/>
            <person name="Haridas S."/>
            <person name="Lipzen A."/>
            <person name="Grimwood J."/>
            <person name="Schmutz J."/>
            <person name="Clum A."/>
            <person name="Reid I.D."/>
            <person name="Moisan M.C."/>
            <person name="Butler G."/>
            <person name="Nguyen T.T.M."/>
            <person name="Dewar K."/>
            <person name="Conant G."/>
            <person name="Drula E."/>
            <person name="Henrissat B."/>
            <person name="Hansel C."/>
            <person name="Singer S."/>
            <person name="Hutchinson M.I."/>
            <person name="de Vries R.P."/>
            <person name="Natvig D.O."/>
            <person name="Powell A.J."/>
            <person name="Tsang A."/>
            <person name="Grigoriev I.V."/>
        </authorList>
    </citation>
    <scope>NUCLEOTIDE SEQUENCE [LARGE SCALE GENOMIC DNA]</scope>
    <source>
        <strain evidence="5 6">CBS 494.80</strain>
    </source>
</reference>
<comment type="caution">
    <text evidence="5">The sequence shown here is derived from an EMBL/GenBank/DDBJ whole genome shotgun (WGS) entry which is preliminary data.</text>
</comment>
<evidence type="ECO:0000256" key="1">
    <source>
        <dbReference type="ARBA" id="ARBA00022603"/>
    </source>
</evidence>
<feature type="region of interest" description="Disordered" evidence="3">
    <location>
        <begin position="178"/>
        <end position="260"/>
    </location>
</feature>
<evidence type="ECO:0000256" key="3">
    <source>
        <dbReference type="SAM" id="MobiDB-lite"/>
    </source>
</evidence>
<protein>
    <recommendedName>
        <fullName evidence="4">Post-SET domain-containing protein</fullName>
    </recommendedName>
</protein>
<gene>
    <name evidence="5" type="ORF">VTL71DRAFT_10909</name>
</gene>
<dbReference type="InterPro" id="IPR003616">
    <property type="entry name" value="Post-SET_dom"/>
</dbReference>